<gene>
    <name evidence="2" type="ORF">NC998_10715</name>
</gene>
<dbReference type="PANTHER" id="PTHR36729">
    <property type="entry name" value="EXPRESSED PROTEIN"/>
    <property type="match status" value="1"/>
</dbReference>
<evidence type="ECO:0000313" key="3">
    <source>
        <dbReference type="Proteomes" id="UP001464891"/>
    </source>
</evidence>
<accession>A0ABV0J8I9</accession>
<organism evidence="2 3">
    <name type="scientific">Trichocoleus desertorum GB2-A4</name>
    <dbReference type="NCBI Taxonomy" id="2933944"/>
    <lineage>
        <taxon>Bacteria</taxon>
        <taxon>Bacillati</taxon>
        <taxon>Cyanobacteriota</taxon>
        <taxon>Cyanophyceae</taxon>
        <taxon>Leptolyngbyales</taxon>
        <taxon>Trichocoleusaceae</taxon>
        <taxon>Trichocoleus</taxon>
    </lineage>
</organism>
<reference evidence="2 3" key="1">
    <citation type="submission" date="2022-04" db="EMBL/GenBank/DDBJ databases">
        <title>Positive selection, recombination, and allopatry shape intraspecific diversity of widespread and dominant cyanobacteria.</title>
        <authorList>
            <person name="Wei J."/>
            <person name="Shu W."/>
            <person name="Hu C."/>
        </authorList>
    </citation>
    <scope>NUCLEOTIDE SEQUENCE [LARGE SCALE GENOMIC DNA]</scope>
    <source>
        <strain evidence="2 3">GB2-A4</strain>
    </source>
</reference>
<dbReference type="Pfam" id="PF24869">
    <property type="entry name" value="DUF7734"/>
    <property type="match status" value="1"/>
</dbReference>
<name>A0ABV0J8I9_9CYAN</name>
<dbReference type="RefSeq" id="WP_190435746.1">
    <property type="nucleotide sequence ID" value="NZ_JAMPKM010000005.1"/>
</dbReference>
<keyword evidence="3" id="KW-1185">Reference proteome</keyword>
<evidence type="ECO:0000313" key="2">
    <source>
        <dbReference type="EMBL" id="MEP0817568.1"/>
    </source>
</evidence>
<proteinExistence type="predicted"/>
<comment type="caution">
    <text evidence="2">The sequence shown here is derived from an EMBL/GenBank/DDBJ whole genome shotgun (WGS) entry which is preliminary data.</text>
</comment>
<evidence type="ECO:0000259" key="1">
    <source>
        <dbReference type="Pfam" id="PF24869"/>
    </source>
</evidence>
<protein>
    <recommendedName>
        <fullName evidence="1">DUF7734 domain-containing protein</fullName>
    </recommendedName>
</protein>
<sequence>MNSIGYRLEQYTTKRPQEVLIVHAEVEEEPDEITIFKGFSSSLVRPTAFDPEVPMLPEGAKIVAIDRLKSPYTPQSPVYLAQGLTWGQMQVLLSQVGV</sequence>
<dbReference type="InterPro" id="IPR056636">
    <property type="entry name" value="DUF7734"/>
</dbReference>
<dbReference type="PANTHER" id="PTHR36729:SF2">
    <property type="entry name" value="EXPRESSED PROTEIN"/>
    <property type="match status" value="1"/>
</dbReference>
<dbReference type="EMBL" id="JAMPKM010000005">
    <property type="protein sequence ID" value="MEP0817568.1"/>
    <property type="molecule type" value="Genomic_DNA"/>
</dbReference>
<feature type="domain" description="DUF7734" evidence="1">
    <location>
        <begin position="7"/>
        <end position="93"/>
    </location>
</feature>
<dbReference type="Proteomes" id="UP001464891">
    <property type="component" value="Unassembled WGS sequence"/>
</dbReference>